<sequence>MQRSLLLSLGGTLLANLVIAQAPNNIRLDSISEVIISENRLQIPFGKRNKNIEIITAMEIAQMPIRSVNELLSYVNGVDVRQRGPFGTQADISIDGGTFEQALILLNGIKISDPQTGHHTMNIPVALDAIERIEVLRGPMARVYGVNALTGAINIVTKSGSHPGLSVRIFGGSSFEEKEENDGDGRYMGGGFQVVGQAGSEGFNNLFSVAASKSNGQRYNSATEDIRLYYQGLYEVNKSNSLDWSAGYIDNAFGANGYYAYPGDIESYEIVKTFFAHLSTKHYMGKNFYISPRISNRYNKDDYRYYRHDLSKARSQHTNNALSFELNSRLQTVIGDFGVGVELRDEDIKSNNLGNHSRENMGSYLEYRTEIIPKTTFHVGMYTNYNSKYGWEVYPGLDVGYQIVNHWRLNVNIGKSQRIPSFTDLYLKQPANVGNPALRSEYAWQYETSLQGMLGKTELEVRYFYREISDFVDWIKESNPNEPNTQPYRPLNLGNNKMHGLSMALRRGYQLSLNRSLSYSLGYNYLSPEEMVHAEDIVSKYVLESLKHQALFRLLYSSSSWDMSVGNRWIKRELNDPYYIADLHIGYRFKGLKVYSDISNLTNATYKESGAVLMPKRWYSLGVRYLL</sequence>
<dbReference type="RefSeq" id="WP_132777585.1">
    <property type="nucleotide sequence ID" value="NZ_SMBZ01000018.1"/>
</dbReference>
<feature type="signal peptide" evidence="12">
    <location>
        <begin position="1"/>
        <end position="20"/>
    </location>
</feature>
<reference evidence="15 16" key="1">
    <citation type="submission" date="2019-03" db="EMBL/GenBank/DDBJ databases">
        <title>Genomic Encyclopedia of Type Strains, Phase IV (KMG-IV): sequencing the most valuable type-strain genomes for metagenomic binning, comparative biology and taxonomic classification.</title>
        <authorList>
            <person name="Goeker M."/>
        </authorList>
    </citation>
    <scope>NUCLEOTIDE SEQUENCE [LARGE SCALE GENOMIC DNA]</scope>
    <source>
        <strain evidence="15 16">DSM 22362</strain>
    </source>
</reference>
<comment type="subcellular location">
    <subcellularLocation>
        <location evidence="1 10">Cell outer membrane</location>
        <topology evidence="1 10">Multi-pass membrane protein</topology>
    </subcellularLocation>
</comment>
<protein>
    <submittedName>
        <fullName evidence="15">Iron complex outermembrane receptor protein</fullName>
    </submittedName>
</protein>
<dbReference type="InterPro" id="IPR037066">
    <property type="entry name" value="Plug_dom_sf"/>
</dbReference>
<name>A0A4R3VTB4_9SPHI</name>
<evidence type="ECO:0000256" key="8">
    <source>
        <dbReference type="ARBA" id="ARBA00023170"/>
    </source>
</evidence>
<proteinExistence type="inferred from homology"/>
<dbReference type="InterPro" id="IPR036942">
    <property type="entry name" value="Beta-barrel_TonB_sf"/>
</dbReference>
<evidence type="ECO:0000256" key="1">
    <source>
        <dbReference type="ARBA" id="ARBA00004571"/>
    </source>
</evidence>
<dbReference type="GO" id="GO:0009279">
    <property type="term" value="C:cell outer membrane"/>
    <property type="evidence" value="ECO:0007669"/>
    <property type="project" value="UniProtKB-SubCell"/>
</dbReference>
<dbReference type="AlphaFoldDB" id="A0A4R3VTB4"/>
<evidence type="ECO:0000256" key="5">
    <source>
        <dbReference type="ARBA" id="ARBA00022729"/>
    </source>
</evidence>
<feature type="domain" description="TonB-dependent receptor-like beta-barrel" evidence="13">
    <location>
        <begin position="187"/>
        <end position="601"/>
    </location>
</feature>
<accession>A0A4R3VTB4</accession>
<evidence type="ECO:0000259" key="13">
    <source>
        <dbReference type="Pfam" id="PF00593"/>
    </source>
</evidence>
<gene>
    <name evidence="15" type="ORF">EDC17_101827</name>
</gene>
<feature type="domain" description="TonB-dependent receptor plug" evidence="14">
    <location>
        <begin position="51"/>
        <end position="152"/>
    </location>
</feature>
<evidence type="ECO:0000256" key="12">
    <source>
        <dbReference type="SAM" id="SignalP"/>
    </source>
</evidence>
<dbReference type="PANTHER" id="PTHR30069">
    <property type="entry name" value="TONB-DEPENDENT OUTER MEMBRANE RECEPTOR"/>
    <property type="match status" value="1"/>
</dbReference>
<dbReference type="PANTHER" id="PTHR30069:SF29">
    <property type="entry name" value="HEMOGLOBIN AND HEMOGLOBIN-HAPTOGLOBIN-BINDING PROTEIN 1-RELATED"/>
    <property type="match status" value="1"/>
</dbReference>
<dbReference type="Pfam" id="PF07715">
    <property type="entry name" value="Plug"/>
    <property type="match status" value="1"/>
</dbReference>
<evidence type="ECO:0000256" key="11">
    <source>
        <dbReference type="RuleBase" id="RU003357"/>
    </source>
</evidence>
<keyword evidence="3 10" id="KW-1134">Transmembrane beta strand</keyword>
<evidence type="ECO:0000313" key="16">
    <source>
        <dbReference type="Proteomes" id="UP000295197"/>
    </source>
</evidence>
<comment type="caution">
    <text evidence="15">The sequence shown here is derived from an EMBL/GenBank/DDBJ whole genome shotgun (WGS) entry which is preliminary data.</text>
</comment>
<evidence type="ECO:0000259" key="14">
    <source>
        <dbReference type="Pfam" id="PF07715"/>
    </source>
</evidence>
<dbReference type="InterPro" id="IPR000531">
    <property type="entry name" value="Beta-barrel_TonB"/>
</dbReference>
<keyword evidence="6 11" id="KW-0798">TonB box</keyword>
<keyword evidence="5 12" id="KW-0732">Signal</keyword>
<dbReference type="SUPFAM" id="SSF56935">
    <property type="entry name" value="Porins"/>
    <property type="match status" value="1"/>
</dbReference>
<keyword evidence="7 10" id="KW-0472">Membrane</keyword>
<comment type="similarity">
    <text evidence="10 11">Belongs to the TonB-dependent receptor family.</text>
</comment>
<keyword evidence="9 10" id="KW-0998">Cell outer membrane</keyword>
<dbReference type="InterPro" id="IPR012910">
    <property type="entry name" value="Plug_dom"/>
</dbReference>
<keyword evidence="4 10" id="KW-0812">Transmembrane</keyword>
<evidence type="ECO:0000256" key="9">
    <source>
        <dbReference type="ARBA" id="ARBA00023237"/>
    </source>
</evidence>
<dbReference type="GO" id="GO:0015344">
    <property type="term" value="F:siderophore uptake transmembrane transporter activity"/>
    <property type="evidence" value="ECO:0007669"/>
    <property type="project" value="TreeGrafter"/>
</dbReference>
<evidence type="ECO:0000256" key="2">
    <source>
        <dbReference type="ARBA" id="ARBA00022448"/>
    </source>
</evidence>
<evidence type="ECO:0000256" key="7">
    <source>
        <dbReference type="ARBA" id="ARBA00023136"/>
    </source>
</evidence>
<evidence type="ECO:0000256" key="3">
    <source>
        <dbReference type="ARBA" id="ARBA00022452"/>
    </source>
</evidence>
<dbReference type="OrthoDB" id="9758472at2"/>
<dbReference type="Gene3D" id="2.170.130.10">
    <property type="entry name" value="TonB-dependent receptor, plug domain"/>
    <property type="match status" value="1"/>
</dbReference>
<evidence type="ECO:0000313" key="15">
    <source>
        <dbReference type="EMBL" id="TCV14010.1"/>
    </source>
</evidence>
<dbReference type="InterPro" id="IPR039426">
    <property type="entry name" value="TonB-dep_rcpt-like"/>
</dbReference>
<keyword evidence="8 15" id="KW-0675">Receptor</keyword>
<organism evidence="15 16">
    <name type="scientific">Sphingobacterium alimentarium</name>
    <dbReference type="NCBI Taxonomy" id="797292"/>
    <lineage>
        <taxon>Bacteria</taxon>
        <taxon>Pseudomonadati</taxon>
        <taxon>Bacteroidota</taxon>
        <taxon>Sphingobacteriia</taxon>
        <taxon>Sphingobacteriales</taxon>
        <taxon>Sphingobacteriaceae</taxon>
        <taxon>Sphingobacterium</taxon>
    </lineage>
</organism>
<dbReference type="GO" id="GO:0044718">
    <property type="term" value="P:siderophore transmembrane transport"/>
    <property type="evidence" value="ECO:0007669"/>
    <property type="project" value="TreeGrafter"/>
</dbReference>
<evidence type="ECO:0000256" key="6">
    <source>
        <dbReference type="ARBA" id="ARBA00023077"/>
    </source>
</evidence>
<keyword evidence="2 10" id="KW-0813">Transport</keyword>
<dbReference type="EMBL" id="SMBZ01000018">
    <property type="protein sequence ID" value="TCV14010.1"/>
    <property type="molecule type" value="Genomic_DNA"/>
</dbReference>
<feature type="chain" id="PRO_5020500656" evidence="12">
    <location>
        <begin position="21"/>
        <end position="627"/>
    </location>
</feature>
<dbReference type="Proteomes" id="UP000295197">
    <property type="component" value="Unassembled WGS sequence"/>
</dbReference>
<evidence type="ECO:0000256" key="4">
    <source>
        <dbReference type="ARBA" id="ARBA00022692"/>
    </source>
</evidence>
<evidence type="ECO:0000256" key="10">
    <source>
        <dbReference type="PROSITE-ProRule" id="PRU01360"/>
    </source>
</evidence>
<keyword evidence="16" id="KW-1185">Reference proteome</keyword>
<dbReference type="Pfam" id="PF00593">
    <property type="entry name" value="TonB_dep_Rec_b-barrel"/>
    <property type="match status" value="1"/>
</dbReference>
<dbReference type="PROSITE" id="PS52016">
    <property type="entry name" value="TONB_DEPENDENT_REC_3"/>
    <property type="match status" value="1"/>
</dbReference>
<dbReference type="Gene3D" id="2.40.170.20">
    <property type="entry name" value="TonB-dependent receptor, beta-barrel domain"/>
    <property type="match status" value="1"/>
</dbReference>